<evidence type="ECO:0000313" key="2">
    <source>
        <dbReference type="Proteomes" id="UP000030185"/>
    </source>
</evidence>
<accession>A0A098LKF5</accession>
<dbReference type="Gene3D" id="1.25.40.10">
    <property type="entry name" value="Tetratricopeptide repeat domain"/>
    <property type="match status" value="2"/>
</dbReference>
<dbReference type="STRING" id="153721.MYP_3893"/>
<comment type="caution">
    <text evidence="1">The sequence shown here is derived from an EMBL/GenBank/DDBJ whole genome shotgun (WGS) entry which is preliminary data.</text>
</comment>
<sequence length="362" mass="40435">MSVILSGCCLIGVAQNSAVTNAILYHRDGDLIKAKQEIDGASQHEKTKANAKTWYYKGLIYQDIAMNQKAEVKAAAPEALQTSYESYNKAVELEQSKGEYSKMSSVKLQEIWGLFINKGFAEYEASNYKQAISSFEIAQKIKPADTLAYINAIYAAEQIQEMNVIKNSVVKLNSLNYKSPILYYYQITIENEIEKSPEKALATVKKGLVDFPNNKTLLELQKNLYLQTGKDSEAAASIENLIKNNPNDINLLNQLAVLYGKTDTDKALHTYGKVLSIEPNDLIANFNTAVIYYNTGKEKHQKLGTLSVGAYQKEGKVLEAEIDDLFKRSLDHAQKALAKAEEPSDKQQLDVLIKELNKSVKK</sequence>
<dbReference type="AlphaFoldDB" id="A0A098LKF5"/>
<gene>
    <name evidence="1" type="ORF">MYP_3893</name>
</gene>
<dbReference type="InterPro" id="IPR011990">
    <property type="entry name" value="TPR-like_helical_dom_sf"/>
</dbReference>
<evidence type="ECO:0000313" key="1">
    <source>
        <dbReference type="EMBL" id="GAL86663.1"/>
    </source>
</evidence>
<dbReference type="InterPro" id="IPR019734">
    <property type="entry name" value="TPR_rpt"/>
</dbReference>
<organism evidence="1 2">
    <name type="scientific">Sporocytophaga myxococcoides</name>
    <dbReference type="NCBI Taxonomy" id="153721"/>
    <lineage>
        <taxon>Bacteria</taxon>
        <taxon>Pseudomonadati</taxon>
        <taxon>Bacteroidota</taxon>
        <taxon>Cytophagia</taxon>
        <taxon>Cytophagales</taxon>
        <taxon>Cytophagaceae</taxon>
        <taxon>Sporocytophaga</taxon>
    </lineage>
</organism>
<dbReference type="SMART" id="SM00028">
    <property type="entry name" value="TPR"/>
    <property type="match status" value="2"/>
</dbReference>
<dbReference type="EMBL" id="BBLT01000009">
    <property type="protein sequence ID" value="GAL86663.1"/>
    <property type="molecule type" value="Genomic_DNA"/>
</dbReference>
<reference evidence="1 2" key="1">
    <citation type="submission" date="2014-09" db="EMBL/GenBank/DDBJ databases">
        <title>Sporocytophaga myxococcoides PG-01 genome sequencing.</title>
        <authorList>
            <person name="Liu L."/>
            <person name="Gao P.J."/>
            <person name="Chen G.J."/>
            <person name="Wang L.S."/>
        </authorList>
    </citation>
    <scope>NUCLEOTIDE SEQUENCE [LARGE SCALE GENOMIC DNA]</scope>
    <source>
        <strain evidence="1 2">PG-01</strain>
    </source>
</reference>
<protein>
    <submittedName>
        <fullName evidence="1">Uncharacterized protein</fullName>
    </submittedName>
</protein>
<name>A0A098LKF5_9BACT</name>
<dbReference type="eggNOG" id="COG0457">
    <property type="taxonomic scope" value="Bacteria"/>
</dbReference>
<proteinExistence type="predicted"/>
<dbReference type="Proteomes" id="UP000030185">
    <property type="component" value="Unassembled WGS sequence"/>
</dbReference>
<keyword evidence="2" id="KW-1185">Reference proteome</keyword>
<dbReference type="SUPFAM" id="SSF48452">
    <property type="entry name" value="TPR-like"/>
    <property type="match status" value="1"/>
</dbReference>